<comment type="activity regulation">
    <text evidence="10">Na(+) is not transported, but it plays an essential structural role and its presence is essential for fluoride channel function.</text>
</comment>
<evidence type="ECO:0000256" key="5">
    <source>
        <dbReference type="ARBA" id="ARBA00023136"/>
    </source>
</evidence>
<comment type="subcellular location">
    <subcellularLocation>
        <location evidence="1 10">Cell membrane</location>
        <topology evidence="1 10">Multi-pass membrane protein</topology>
    </subcellularLocation>
</comment>
<feature type="binding site" evidence="10">
    <location>
        <position position="82"/>
    </location>
    <ligand>
        <name>Na(+)</name>
        <dbReference type="ChEBI" id="CHEBI:29101"/>
        <note>structural</note>
    </ligand>
</feature>
<evidence type="ECO:0000256" key="6">
    <source>
        <dbReference type="ARBA" id="ARBA00023303"/>
    </source>
</evidence>
<keyword evidence="5 10" id="KW-0472">Membrane</keyword>
<keyword evidence="10" id="KW-0915">Sodium</keyword>
<feature type="transmembrane region" description="Helical" evidence="10">
    <location>
        <begin position="35"/>
        <end position="61"/>
    </location>
</feature>
<comment type="caution">
    <text evidence="11">The sequence shown here is derived from an EMBL/GenBank/DDBJ whole genome shotgun (WGS) entry which is preliminary data.</text>
</comment>
<keyword evidence="6 10" id="KW-0407">Ion channel</keyword>
<evidence type="ECO:0000256" key="1">
    <source>
        <dbReference type="ARBA" id="ARBA00004651"/>
    </source>
</evidence>
<organism evidence="11 12">
    <name type="scientific">Priestia aryabhattai</name>
    <name type="common">Bacillus aryabhattai</name>
    <dbReference type="NCBI Taxonomy" id="412384"/>
    <lineage>
        <taxon>Bacteria</taxon>
        <taxon>Bacillati</taxon>
        <taxon>Bacillota</taxon>
        <taxon>Bacilli</taxon>
        <taxon>Bacillales</taxon>
        <taxon>Bacillaceae</taxon>
        <taxon>Priestia</taxon>
    </lineage>
</organism>
<evidence type="ECO:0000256" key="4">
    <source>
        <dbReference type="ARBA" id="ARBA00022989"/>
    </source>
</evidence>
<dbReference type="GO" id="GO:0005886">
    <property type="term" value="C:plasma membrane"/>
    <property type="evidence" value="ECO:0007669"/>
    <property type="project" value="UniProtKB-SubCell"/>
</dbReference>
<evidence type="ECO:0000256" key="8">
    <source>
        <dbReference type="ARBA" id="ARBA00035585"/>
    </source>
</evidence>
<dbReference type="InterPro" id="IPR003691">
    <property type="entry name" value="FluC"/>
</dbReference>
<dbReference type="RefSeq" id="WP_231101663.1">
    <property type="nucleotide sequence ID" value="NZ_CP169254.1"/>
</dbReference>
<reference evidence="11" key="1">
    <citation type="submission" date="2020-08" db="EMBL/GenBank/DDBJ databases">
        <title>Functional genomics of gut bacteria from endangered species of beetles.</title>
        <authorList>
            <person name="Carlos-Shanley C."/>
        </authorList>
    </citation>
    <scope>NUCLEOTIDE SEQUENCE [LARGE SCALE GENOMIC DNA]</scope>
    <source>
        <strain evidence="11">S00060</strain>
    </source>
</reference>
<sequence>MKRSDMMKAINLISIAFGAIAGTYARYLLNLSLLYTGYPIGTVIENLLGSFILGLLTGFFVWKKPKEWIKLGLGVGVCGGFTTYSTFAGDVISLTQHHLFWGAIYVIVSLVGGILLALAGYLCGEAAGGNLVKVHEVK</sequence>
<comment type="similarity">
    <text evidence="7 10">Belongs to the fluoride channel Fluc/FEX (TC 1.A.43) family.</text>
</comment>
<dbReference type="Pfam" id="PF02537">
    <property type="entry name" value="CRCB"/>
    <property type="match status" value="1"/>
</dbReference>
<keyword evidence="10" id="KW-0479">Metal-binding</keyword>
<feature type="transmembrane region" description="Helical" evidence="10">
    <location>
        <begin position="68"/>
        <end position="87"/>
    </location>
</feature>
<dbReference type="AlphaFoldDB" id="A0A7W3NFA2"/>
<name>A0A7W3NFA2_PRIAR</name>
<evidence type="ECO:0000256" key="9">
    <source>
        <dbReference type="ARBA" id="ARBA00049940"/>
    </source>
</evidence>
<comment type="catalytic activity">
    <reaction evidence="8">
        <text>fluoride(in) = fluoride(out)</text>
        <dbReference type="Rhea" id="RHEA:76159"/>
        <dbReference type="ChEBI" id="CHEBI:17051"/>
    </reaction>
    <physiologicalReaction direction="left-to-right" evidence="8">
        <dbReference type="Rhea" id="RHEA:76160"/>
    </physiologicalReaction>
</comment>
<keyword evidence="4 10" id="KW-1133">Transmembrane helix</keyword>
<dbReference type="HAMAP" id="MF_00454">
    <property type="entry name" value="FluC"/>
    <property type="match status" value="1"/>
</dbReference>
<feature type="binding site" evidence="10">
    <location>
        <position position="79"/>
    </location>
    <ligand>
        <name>Na(+)</name>
        <dbReference type="ChEBI" id="CHEBI:29101"/>
        <note>structural</note>
    </ligand>
</feature>
<gene>
    <name evidence="10" type="primary">fluC</name>
    <name evidence="10" type="synonym">crcB</name>
    <name evidence="11" type="ORF">HNP21_005069</name>
</gene>
<accession>A0A7W3NFA2</accession>
<protein>
    <recommendedName>
        <fullName evidence="10">Fluoride-specific ion channel FluC</fullName>
    </recommendedName>
</protein>
<dbReference type="PANTHER" id="PTHR28259">
    <property type="entry name" value="FLUORIDE EXPORT PROTEIN 1-RELATED"/>
    <property type="match status" value="1"/>
</dbReference>
<keyword evidence="10" id="KW-0406">Ion transport</keyword>
<keyword evidence="2 10" id="KW-1003">Cell membrane</keyword>
<dbReference type="EMBL" id="JACJHT010000007">
    <property type="protein sequence ID" value="MBA9041939.1"/>
    <property type="molecule type" value="Genomic_DNA"/>
</dbReference>
<evidence type="ECO:0000313" key="12">
    <source>
        <dbReference type="Proteomes" id="UP000543174"/>
    </source>
</evidence>
<evidence type="ECO:0000256" key="7">
    <source>
        <dbReference type="ARBA" id="ARBA00035120"/>
    </source>
</evidence>
<feature type="transmembrane region" description="Helical" evidence="10">
    <location>
        <begin position="99"/>
        <end position="123"/>
    </location>
</feature>
<evidence type="ECO:0000256" key="2">
    <source>
        <dbReference type="ARBA" id="ARBA00022475"/>
    </source>
</evidence>
<proteinExistence type="inferred from homology"/>
<keyword evidence="3 10" id="KW-0812">Transmembrane</keyword>
<dbReference type="GO" id="GO:0046872">
    <property type="term" value="F:metal ion binding"/>
    <property type="evidence" value="ECO:0007669"/>
    <property type="project" value="UniProtKB-KW"/>
</dbReference>
<dbReference type="GO" id="GO:0140114">
    <property type="term" value="P:cellular detoxification of fluoride"/>
    <property type="evidence" value="ECO:0007669"/>
    <property type="project" value="UniProtKB-UniRule"/>
</dbReference>
<evidence type="ECO:0000256" key="10">
    <source>
        <dbReference type="HAMAP-Rule" id="MF_00454"/>
    </source>
</evidence>
<evidence type="ECO:0000313" key="11">
    <source>
        <dbReference type="EMBL" id="MBA9041939.1"/>
    </source>
</evidence>
<dbReference type="GO" id="GO:0062054">
    <property type="term" value="F:fluoride channel activity"/>
    <property type="evidence" value="ECO:0007669"/>
    <property type="project" value="UniProtKB-UniRule"/>
</dbReference>
<keyword evidence="10" id="KW-0813">Transport</keyword>
<keyword evidence="12" id="KW-1185">Reference proteome</keyword>
<dbReference type="PANTHER" id="PTHR28259:SF1">
    <property type="entry name" value="FLUORIDE EXPORT PROTEIN 1-RELATED"/>
    <property type="match status" value="1"/>
</dbReference>
<comment type="function">
    <text evidence="9 10">Fluoride-specific ion channel. Important for reducing fluoride concentration in the cell, thus reducing its toxicity.</text>
</comment>
<evidence type="ECO:0000256" key="3">
    <source>
        <dbReference type="ARBA" id="ARBA00022692"/>
    </source>
</evidence>
<dbReference type="Proteomes" id="UP000543174">
    <property type="component" value="Unassembled WGS sequence"/>
</dbReference>